<reference evidence="2" key="1">
    <citation type="submission" date="2013-05" db="EMBL/GenBank/DDBJ databases">
        <title>Draft genome sequences of six wheat associated Fusarium spp. isolates.</title>
        <authorList>
            <person name="Moolhuijzen P.M."/>
            <person name="Manners J.M."/>
            <person name="Wilcox S."/>
            <person name="Bellgard M.I."/>
            <person name="Gardiner D.M."/>
        </authorList>
    </citation>
    <scope>NUCLEOTIDE SEQUENCE</scope>
    <source>
        <strain evidence="2">CS3069</strain>
    </source>
</reference>
<keyword evidence="2" id="KW-0496">Mitochondrion</keyword>
<dbReference type="EMBL" id="HG321300">
    <property type="protein sequence ID" value="CEF82617.1"/>
    <property type="molecule type" value="Genomic_DNA"/>
</dbReference>
<proteinExistence type="predicted"/>
<name>W1I9K3_9HYPO</name>
<keyword evidence="1" id="KW-0812">Transmembrane</keyword>
<feature type="transmembrane region" description="Helical" evidence="1">
    <location>
        <begin position="170"/>
        <end position="187"/>
    </location>
</feature>
<protein>
    <submittedName>
        <fullName evidence="2">ORF1931 n1 TaxGibberella zeae PH-1 RepIDA5J031_GIBZE</fullName>
    </submittedName>
</protein>
<evidence type="ECO:0000313" key="2">
    <source>
        <dbReference type="EMBL" id="CDL73355.1"/>
    </source>
</evidence>
<geneLocation type="mitochondrion" evidence="2"/>
<feature type="non-terminal residue" evidence="2">
    <location>
        <position position="188"/>
    </location>
</feature>
<dbReference type="EMBL" id="CBMI010005035">
    <property type="protein sequence ID" value="CDL73355.1"/>
    <property type="molecule type" value="Genomic_DNA"/>
</dbReference>
<dbReference type="AlphaFoldDB" id="W1I9K3"/>
<feature type="transmembrane region" description="Helical" evidence="1">
    <location>
        <begin position="108"/>
        <end position="126"/>
    </location>
</feature>
<keyword evidence="1" id="KW-1133">Transmembrane helix</keyword>
<accession>W1I9K3</accession>
<evidence type="ECO:0000256" key="1">
    <source>
        <dbReference type="SAM" id="Phobius"/>
    </source>
</evidence>
<gene>
    <name evidence="2" type="ORF">BN850_0137430</name>
</gene>
<keyword evidence="1" id="KW-0472">Membrane</keyword>
<organism evidence="2">
    <name type="scientific">Fusarium clavum</name>
    <dbReference type="NCBI Taxonomy" id="2594811"/>
    <lineage>
        <taxon>Eukaryota</taxon>
        <taxon>Fungi</taxon>
        <taxon>Dikarya</taxon>
        <taxon>Ascomycota</taxon>
        <taxon>Pezizomycotina</taxon>
        <taxon>Sordariomycetes</taxon>
        <taxon>Hypocreomycetidae</taxon>
        <taxon>Hypocreales</taxon>
        <taxon>Nectriaceae</taxon>
        <taxon>Fusarium</taxon>
        <taxon>Fusarium incarnatum-equiseti species complex</taxon>
    </lineage>
</organism>
<sequence length="188" mass="22360">MLRNIRYEGASSKKNIFFFPRTEAYLASGKSRDIYYIIIMEKHSWVNYALSLLSRDSKRDAMKKNKAPLYFFYRLLYSIRVYLNHNYIASLSRYYLELASGYIFNIKIYQFLSIVFIYVAVIPIQIDWSLYIEVFNNLSENLGTLRGVPIKYIKLESHINYILCSSHRSLLGAFFWTYILMVLILFII</sequence>